<name>A0A8J5L9B4_ZINOF</name>
<accession>A0A8J5L9B4</accession>
<feature type="compositionally biased region" description="Polar residues" evidence="1">
    <location>
        <begin position="90"/>
        <end position="103"/>
    </location>
</feature>
<reference evidence="2 3" key="1">
    <citation type="submission" date="2020-08" db="EMBL/GenBank/DDBJ databases">
        <title>Plant Genome Project.</title>
        <authorList>
            <person name="Zhang R.-G."/>
        </authorList>
    </citation>
    <scope>NUCLEOTIDE SEQUENCE [LARGE SCALE GENOMIC DNA]</scope>
    <source>
        <tissue evidence="2">Rhizome</tissue>
    </source>
</reference>
<feature type="region of interest" description="Disordered" evidence="1">
    <location>
        <begin position="77"/>
        <end position="120"/>
    </location>
</feature>
<dbReference type="AlphaFoldDB" id="A0A8J5L9B4"/>
<gene>
    <name evidence="2" type="ORF">ZIOFF_022580</name>
</gene>
<feature type="compositionally biased region" description="Basic and acidic residues" evidence="1">
    <location>
        <begin position="53"/>
        <end position="63"/>
    </location>
</feature>
<sequence length="188" mass="20680">MIPATSLFPPRYRRFRKCWAGDCIPARSHPDSGRDCAGIRTRHRRNPDAGASGRDRDGGRCGRDDDGAIAAGIRCHRGRNLVPSRPESGRCQTPSDSRPNFNRNPAEIRPRSGHHASNRNRGRILAGILAAGGGRWVSHGPDPDKAESLVLDIESLTQTSKSCSANPKMLESHPWQISLIYQKEEIEG</sequence>
<dbReference type="EMBL" id="JACMSC010000006">
    <property type="protein sequence ID" value="KAG6519091.1"/>
    <property type="molecule type" value="Genomic_DNA"/>
</dbReference>
<comment type="caution">
    <text evidence="2">The sequence shown here is derived from an EMBL/GenBank/DDBJ whole genome shotgun (WGS) entry which is preliminary data.</text>
</comment>
<evidence type="ECO:0000313" key="2">
    <source>
        <dbReference type="EMBL" id="KAG6519091.1"/>
    </source>
</evidence>
<evidence type="ECO:0000313" key="3">
    <source>
        <dbReference type="Proteomes" id="UP000734854"/>
    </source>
</evidence>
<feature type="compositionally biased region" description="Basic residues" evidence="1">
    <location>
        <begin position="111"/>
        <end position="120"/>
    </location>
</feature>
<evidence type="ECO:0000256" key="1">
    <source>
        <dbReference type="SAM" id="MobiDB-lite"/>
    </source>
</evidence>
<organism evidence="2 3">
    <name type="scientific">Zingiber officinale</name>
    <name type="common">Ginger</name>
    <name type="synonym">Amomum zingiber</name>
    <dbReference type="NCBI Taxonomy" id="94328"/>
    <lineage>
        <taxon>Eukaryota</taxon>
        <taxon>Viridiplantae</taxon>
        <taxon>Streptophyta</taxon>
        <taxon>Embryophyta</taxon>
        <taxon>Tracheophyta</taxon>
        <taxon>Spermatophyta</taxon>
        <taxon>Magnoliopsida</taxon>
        <taxon>Liliopsida</taxon>
        <taxon>Zingiberales</taxon>
        <taxon>Zingiberaceae</taxon>
        <taxon>Zingiber</taxon>
    </lineage>
</organism>
<protein>
    <submittedName>
        <fullName evidence="2">Uncharacterized protein</fullName>
    </submittedName>
</protein>
<feature type="region of interest" description="Disordered" evidence="1">
    <location>
        <begin position="29"/>
        <end position="63"/>
    </location>
</feature>
<proteinExistence type="predicted"/>
<keyword evidence="3" id="KW-1185">Reference proteome</keyword>
<dbReference type="Proteomes" id="UP000734854">
    <property type="component" value="Unassembled WGS sequence"/>
</dbReference>